<comment type="similarity">
    <text evidence="1">Belongs to the NAD(P)-dependent epimerase/dehydratase family. SDR39U1 subfamily.</text>
</comment>
<dbReference type="PANTHER" id="PTHR11092">
    <property type="entry name" value="SUGAR NUCLEOTIDE EPIMERASE RELATED"/>
    <property type="match status" value="1"/>
</dbReference>
<dbReference type="CDD" id="cd05242">
    <property type="entry name" value="SDR_a8"/>
    <property type="match status" value="1"/>
</dbReference>
<dbReference type="AlphaFoldDB" id="A0A3G9JQG2"/>
<dbReference type="Gene3D" id="3.40.50.720">
    <property type="entry name" value="NAD(P)-binding Rossmann-like Domain"/>
    <property type="match status" value="1"/>
</dbReference>
<dbReference type="KEGG" id="mvz:myaer102_02180"/>
<feature type="domain" description="NAD-dependent epimerase/dehydratase" evidence="2">
    <location>
        <begin position="3"/>
        <end position="236"/>
    </location>
</feature>
<dbReference type="InterPro" id="IPR013549">
    <property type="entry name" value="DUF1731"/>
</dbReference>
<dbReference type="NCBIfam" id="TIGR01777">
    <property type="entry name" value="yfcH"/>
    <property type="match status" value="1"/>
</dbReference>
<protein>
    <recommendedName>
        <fullName evidence="6">Cell division inhibitor</fullName>
    </recommendedName>
</protein>
<evidence type="ECO:0000313" key="5">
    <source>
        <dbReference type="Proteomes" id="UP000278152"/>
    </source>
</evidence>
<evidence type="ECO:0000259" key="3">
    <source>
        <dbReference type="Pfam" id="PF08338"/>
    </source>
</evidence>
<evidence type="ECO:0008006" key="6">
    <source>
        <dbReference type="Google" id="ProtNLM"/>
    </source>
</evidence>
<accession>A0A3G9JQG2</accession>
<dbReference type="Pfam" id="PF01370">
    <property type="entry name" value="Epimerase"/>
    <property type="match status" value="1"/>
</dbReference>
<gene>
    <name evidence="4" type="ORF">myaer102_02180</name>
</gene>
<dbReference type="InterPro" id="IPR036291">
    <property type="entry name" value="NAD(P)-bd_dom_sf"/>
</dbReference>
<evidence type="ECO:0000313" key="4">
    <source>
        <dbReference type="EMBL" id="BBH37757.1"/>
    </source>
</evidence>
<evidence type="ECO:0000259" key="2">
    <source>
        <dbReference type="Pfam" id="PF01370"/>
    </source>
</evidence>
<dbReference type="Proteomes" id="UP000278152">
    <property type="component" value="Chromosome"/>
</dbReference>
<dbReference type="RefSeq" id="WP_125730214.1">
    <property type="nucleotide sequence ID" value="NZ_AP019314.1"/>
</dbReference>
<feature type="domain" description="DUF1731" evidence="3">
    <location>
        <begin position="265"/>
        <end position="311"/>
    </location>
</feature>
<proteinExistence type="inferred from homology"/>
<dbReference type="PANTHER" id="PTHR11092:SF0">
    <property type="entry name" value="EPIMERASE FAMILY PROTEIN SDR39U1"/>
    <property type="match status" value="1"/>
</dbReference>
<sequence length="315" mass="34517">MKIAITGATGFVGSRLVVKLYDRGDDILILTRNPDKAGRIYPKSIYPKIEIIPYIATESGDWQKEISGCDAVINLAGEPISERWTGEAKRAIVASREIGTEKIVEAISRSERVATALADQKPKVLINSSAIGYYGTSETASFDENSPPGDDFLADVCKKWETAAQKVKDYGTRLVILRTGIVLGNGGALGKMIPPFKLFAGGPIGSGRQWFSWIHRDDLINLIIYCLDRQGISGTFNATAPNPVRMKEFCQILGEVMNRPSWLPVPDFALEILLGEGAKIVLEGQEVLPKATQAIGFDYRYPNLEAALQEIVPKM</sequence>
<dbReference type="InterPro" id="IPR001509">
    <property type="entry name" value="Epimerase_deHydtase"/>
</dbReference>
<evidence type="ECO:0000256" key="1">
    <source>
        <dbReference type="ARBA" id="ARBA00009353"/>
    </source>
</evidence>
<dbReference type="Pfam" id="PF08338">
    <property type="entry name" value="DUF1731"/>
    <property type="match status" value="1"/>
</dbReference>
<organism evidence="4 5">
    <name type="scientific">Microcystis viridis NIES-102</name>
    <dbReference type="NCBI Taxonomy" id="213615"/>
    <lineage>
        <taxon>Bacteria</taxon>
        <taxon>Bacillati</taxon>
        <taxon>Cyanobacteriota</taxon>
        <taxon>Cyanophyceae</taxon>
        <taxon>Oscillatoriophycideae</taxon>
        <taxon>Chroococcales</taxon>
        <taxon>Microcystaceae</taxon>
        <taxon>Microcystis</taxon>
    </lineage>
</organism>
<name>A0A3G9JQG2_MICVR</name>
<dbReference type="SUPFAM" id="SSF51735">
    <property type="entry name" value="NAD(P)-binding Rossmann-fold domains"/>
    <property type="match status" value="1"/>
</dbReference>
<reference evidence="4 5" key="1">
    <citation type="submission" date="2018-11" db="EMBL/GenBank/DDBJ databases">
        <title>Complete genome sequence of Microcystis aeruginosa NIES-102.</title>
        <authorList>
            <person name="Yamaguchi H."/>
            <person name="Suzuki S."/>
            <person name="Kawachi M."/>
        </authorList>
    </citation>
    <scope>NUCLEOTIDE SEQUENCE [LARGE SCALE GENOMIC DNA]</scope>
    <source>
        <strain evidence="4 5">NIES-102</strain>
    </source>
</reference>
<dbReference type="InterPro" id="IPR010099">
    <property type="entry name" value="SDR39U1"/>
</dbReference>
<dbReference type="EMBL" id="AP019314">
    <property type="protein sequence ID" value="BBH37757.1"/>
    <property type="molecule type" value="Genomic_DNA"/>
</dbReference>